<dbReference type="Pfam" id="PF16734">
    <property type="entry name" value="Pilin_GH"/>
    <property type="match status" value="1"/>
</dbReference>
<proteinExistence type="predicted"/>
<dbReference type="InterPro" id="IPR045584">
    <property type="entry name" value="Pilin-like"/>
</dbReference>
<dbReference type="KEGG" id="wna:KA717_19165"/>
<organism evidence="1">
    <name type="scientific">Woronichinia naegeliana WA131</name>
    <dbReference type="NCBI Taxonomy" id="2824559"/>
    <lineage>
        <taxon>Bacteria</taxon>
        <taxon>Bacillati</taxon>
        <taxon>Cyanobacteriota</taxon>
        <taxon>Cyanophyceae</taxon>
        <taxon>Synechococcales</taxon>
        <taxon>Coelosphaeriaceae</taxon>
        <taxon>Woronichinia</taxon>
    </lineage>
</organism>
<protein>
    <submittedName>
        <fullName evidence="1">Type IV pilin-like G/H family protein</fullName>
    </submittedName>
</protein>
<dbReference type="InterPro" id="IPR031975">
    <property type="entry name" value="Pilin_GH"/>
</dbReference>
<dbReference type="AlphaFoldDB" id="A0A977L394"/>
<reference evidence="1" key="1">
    <citation type="submission" date="2021-04" db="EMBL/GenBank/DDBJ databases">
        <title>Genome sequence of Woronichinia naegeliana from Washington state freshwater lake bloom.</title>
        <authorList>
            <person name="Dreher T.W."/>
        </authorList>
    </citation>
    <scope>NUCLEOTIDE SEQUENCE</scope>
    <source>
        <strain evidence="1">WA131</strain>
    </source>
</reference>
<name>A0A977L394_9CYAN</name>
<dbReference type="SUPFAM" id="SSF54523">
    <property type="entry name" value="Pili subunits"/>
    <property type="match status" value="1"/>
</dbReference>
<sequence length="140" mass="15299">MVVITILTILVLISFPLVMSQIGKARESEAKMNLSAIGLAQQEYFFEKGSFSNQMSNLATSVNNGYYSYPNPTLLSSTVVKHQAVPFEPQNKNIRHYSMGVYFNSDQSYSVKLCQSANPSLDTEVGDTASSGCISGILLD</sequence>
<gene>
    <name evidence="1" type="ORF">KA717_19165</name>
</gene>
<dbReference type="EMBL" id="CP073041">
    <property type="protein sequence ID" value="UXE64718.1"/>
    <property type="molecule type" value="Genomic_DNA"/>
</dbReference>
<accession>A0A977L394</accession>
<dbReference type="Proteomes" id="UP001065613">
    <property type="component" value="Chromosome"/>
</dbReference>
<evidence type="ECO:0000313" key="1">
    <source>
        <dbReference type="EMBL" id="UXE64718.1"/>
    </source>
</evidence>
<dbReference type="Gene3D" id="3.30.700.10">
    <property type="entry name" value="Glycoprotein, Type 4 Pilin"/>
    <property type="match status" value="1"/>
</dbReference>